<dbReference type="Proteomes" id="UP000292052">
    <property type="component" value="Unassembled WGS sequence"/>
</dbReference>
<evidence type="ECO:0000256" key="4">
    <source>
        <dbReference type="RuleBase" id="RU000411"/>
    </source>
</evidence>
<dbReference type="PANTHER" id="PTHR11461">
    <property type="entry name" value="SERINE PROTEASE INHIBITOR, SERPIN"/>
    <property type="match status" value="1"/>
</dbReference>
<dbReference type="InterPro" id="IPR023796">
    <property type="entry name" value="Serpin_dom"/>
</dbReference>
<evidence type="ECO:0000256" key="3">
    <source>
        <dbReference type="ARBA" id="ARBA00022900"/>
    </source>
</evidence>
<protein>
    <submittedName>
        <fullName evidence="6">Serpin domain containing protein</fullName>
    </submittedName>
</protein>
<evidence type="ECO:0000313" key="7">
    <source>
        <dbReference type="Proteomes" id="UP000292052"/>
    </source>
</evidence>
<dbReference type="GO" id="GO:0004867">
    <property type="term" value="F:serine-type endopeptidase inhibitor activity"/>
    <property type="evidence" value="ECO:0007669"/>
    <property type="project" value="UniProtKB-KW"/>
</dbReference>
<organism evidence="6 7">
    <name type="scientific">Asbolus verrucosus</name>
    <name type="common">Desert ironclad beetle</name>
    <dbReference type="NCBI Taxonomy" id="1661398"/>
    <lineage>
        <taxon>Eukaryota</taxon>
        <taxon>Metazoa</taxon>
        <taxon>Ecdysozoa</taxon>
        <taxon>Arthropoda</taxon>
        <taxon>Hexapoda</taxon>
        <taxon>Insecta</taxon>
        <taxon>Pterygota</taxon>
        <taxon>Neoptera</taxon>
        <taxon>Endopterygota</taxon>
        <taxon>Coleoptera</taxon>
        <taxon>Polyphaga</taxon>
        <taxon>Cucujiformia</taxon>
        <taxon>Tenebrionidae</taxon>
        <taxon>Pimeliinae</taxon>
        <taxon>Asbolus</taxon>
    </lineage>
</organism>
<dbReference type="Gene3D" id="2.30.39.10">
    <property type="entry name" value="Alpha-1-antitrypsin, domain 1"/>
    <property type="match status" value="1"/>
</dbReference>
<dbReference type="InterPro" id="IPR036186">
    <property type="entry name" value="Serpin_sf"/>
</dbReference>
<keyword evidence="7" id="KW-1185">Reference proteome</keyword>
<dbReference type="EMBL" id="QDEB01095196">
    <property type="protein sequence ID" value="RZC32705.1"/>
    <property type="molecule type" value="Genomic_DNA"/>
</dbReference>
<dbReference type="Pfam" id="PF00079">
    <property type="entry name" value="Serpin"/>
    <property type="match status" value="1"/>
</dbReference>
<name>A0A482VIV7_ASBVE</name>
<comment type="similarity">
    <text evidence="1 4">Belongs to the serpin family.</text>
</comment>
<evidence type="ECO:0000313" key="6">
    <source>
        <dbReference type="EMBL" id="RZC32705.1"/>
    </source>
</evidence>
<dbReference type="AlphaFoldDB" id="A0A482VIV7"/>
<dbReference type="OrthoDB" id="671595at2759"/>
<evidence type="ECO:0000256" key="1">
    <source>
        <dbReference type="ARBA" id="ARBA00009500"/>
    </source>
</evidence>
<accession>A0A482VIV7</accession>
<keyword evidence="2" id="KW-0646">Protease inhibitor</keyword>
<dbReference type="InterPro" id="IPR000215">
    <property type="entry name" value="Serpin_fam"/>
</dbReference>
<dbReference type="InterPro" id="IPR042178">
    <property type="entry name" value="Serpin_sf_1"/>
</dbReference>
<dbReference type="PANTHER" id="PTHR11461:SF211">
    <property type="entry name" value="GH10112P-RELATED"/>
    <property type="match status" value="1"/>
</dbReference>
<feature type="domain" description="Serpin" evidence="5">
    <location>
        <begin position="23"/>
        <end position="330"/>
    </location>
</feature>
<evidence type="ECO:0000259" key="5">
    <source>
        <dbReference type="SMART" id="SM00093"/>
    </source>
</evidence>
<dbReference type="Gene3D" id="3.30.497.10">
    <property type="entry name" value="Antithrombin, subunit I, domain 2"/>
    <property type="match status" value="1"/>
</dbReference>
<keyword evidence="3" id="KW-0722">Serine protease inhibitor</keyword>
<dbReference type="GO" id="GO:0005615">
    <property type="term" value="C:extracellular space"/>
    <property type="evidence" value="ECO:0007669"/>
    <property type="project" value="InterPro"/>
</dbReference>
<gene>
    <name evidence="6" type="ORF">BDFB_013263</name>
</gene>
<evidence type="ECO:0000256" key="2">
    <source>
        <dbReference type="ARBA" id="ARBA00022690"/>
    </source>
</evidence>
<dbReference type="SMART" id="SM00093">
    <property type="entry name" value="SERPIN"/>
    <property type="match status" value="1"/>
</dbReference>
<dbReference type="SUPFAM" id="SSF56574">
    <property type="entry name" value="Serpins"/>
    <property type="match status" value="1"/>
</dbReference>
<comment type="caution">
    <text evidence="6">The sequence shown here is derived from an EMBL/GenBank/DDBJ whole genome shotgun (WGS) entry which is preliminary data.</text>
</comment>
<dbReference type="InterPro" id="IPR042185">
    <property type="entry name" value="Serpin_sf_2"/>
</dbReference>
<sequence length="338" mass="38671">MATLITSDAALQDFVNANNLFTASFYKETVKNNEPNFLMSPYSAETVLTFVQSGCKGETAQEIRNSLHLPADNDKVESAVKESLAVLKGNDKYTLHTANKMYVKEGFQINEGFKNTATDVYQANIENIDFVLNEQAADTMNSWVESQTNNKIKNLISPDILDNNTATVLINALYFKGNWTNRFVNYTTKEEDFYKTNKDVVKVDTMHHYREWFNYCENSVLNAKFLELPFEGEDISMIIVLPNEKEGLASLENQIEKVFAPQNFTREFLNVALPKFKVESTLELKNTLKNLLYQNRLLCHSSNLNLRSSKQIIRLYSTSEPKVSLFLQEEFQHLATEA</sequence>
<proteinExistence type="inferred from homology"/>
<reference evidence="6 7" key="1">
    <citation type="submission" date="2017-03" db="EMBL/GenBank/DDBJ databases">
        <title>Genome of the blue death feigning beetle - Asbolus verrucosus.</title>
        <authorList>
            <person name="Rider S.D."/>
        </authorList>
    </citation>
    <scope>NUCLEOTIDE SEQUENCE [LARGE SCALE GENOMIC DNA]</scope>
    <source>
        <strain evidence="6">Butters</strain>
        <tissue evidence="6">Head and leg muscle</tissue>
    </source>
</reference>